<evidence type="ECO:0000313" key="1">
    <source>
        <dbReference type="EMBL" id="KAF0327090.1"/>
    </source>
</evidence>
<dbReference type="AlphaFoldDB" id="A0A8H3WIT8"/>
<dbReference type="OrthoDB" id="4801489at2759"/>
<reference evidence="1 2" key="1">
    <citation type="submission" date="2019-12" db="EMBL/GenBank/DDBJ databases">
        <title>A genome sequence resource for the geographically widespread anthracnose pathogen Colletotrichum asianum.</title>
        <authorList>
            <person name="Meng Y."/>
        </authorList>
    </citation>
    <scope>NUCLEOTIDE SEQUENCE [LARGE SCALE GENOMIC DNA]</scope>
    <source>
        <strain evidence="1 2">ICMP 18580</strain>
    </source>
</reference>
<evidence type="ECO:0000313" key="2">
    <source>
        <dbReference type="Proteomes" id="UP000434172"/>
    </source>
</evidence>
<sequence length="49" mass="5203">NDTCLKACPNATVENPNSFLYKFQQHGAPAGNCVCGNLNPNLSKYCQGG</sequence>
<dbReference type="EMBL" id="WOWK01000025">
    <property type="protein sequence ID" value="KAF0327090.1"/>
    <property type="molecule type" value="Genomic_DNA"/>
</dbReference>
<protein>
    <submittedName>
        <fullName evidence="1">Uncharacterized protein</fullName>
    </submittedName>
</protein>
<accession>A0A8H3WIT8</accession>
<proteinExistence type="predicted"/>
<comment type="caution">
    <text evidence="1">The sequence shown here is derived from an EMBL/GenBank/DDBJ whole genome shotgun (WGS) entry which is preliminary data.</text>
</comment>
<feature type="non-terminal residue" evidence="1">
    <location>
        <position position="1"/>
    </location>
</feature>
<dbReference type="Proteomes" id="UP000434172">
    <property type="component" value="Unassembled WGS sequence"/>
</dbReference>
<keyword evidence="2" id="KW-1185">Reference proteome</keyword>
<name>A0A8H3WIT8_9PEZI</name>
<gene>
    <name evidence="1" type="ORF">GQ607_005573</name>
</gene>
<organism evidence="1 2">
    <name type="scientific">Colletotrichum asianum</name>
    <dbReference type="NCBI Taxonomy" id="702518"/>
    <lineage>
        <taxon>Eukaryota</taxon>
        <taxon>Fungi</taxon>
        <taxon>Dikarya</taxon>
        <taxon>Ascomycota</taxon>
        <taxon>Pezizomycotina</taxon>
        <taxon>Sordariomycetes</taxon>
        <taxon>Hypocreomycetidae</taxon>
        <taxon>Glomerellales</taxon>
        <taxon>Glomerellaceae</taxon>
        <taxon>Colletotrichum</taxon>
        <taxon>Colletotrichum gloeosporioides species complex</taxon>
    </lineage>
</organism>